<evidence type="ECO:0000259" key="3">
    <source>
        <dbReference type="PROSITE" id="PS50235"/>
    </source>
</evidence>
<dbReference type="PROSITE" id="PS50235">
    <property type="entry name" value="USP_3"/>
    <property type="match status" value="1"/>
</dbReference>
<keyword evidence="5" id="KW-1185">Reference proteome</keyword>
<dbReference type="EMBL" id="NIVC01000051">
    <property type="protein sequence ID" value="PAA92486.1"/>
    <property type="molecule type" value="Genomic_DNA"/>
</dbReference>
<protein>
    <recommendedName>
        <fullName evidence="3">USP domain-containing protein</fullName>
    </recommendedName>
</protein>
<dbReference type="PANTHER" id="PTHR11830">
    <property type="entry name" value="40S RIBOSOMAL PROTEIN S3A"/>
    <property type="match status" value="1"/>
</dbReference>
<dbReference type="OrthoDB" id="6287070at2759"/>
<dbReference type="SUPFAM" id="SSF74924">
    <property type="entry name" value="Cap-Gly domain"/>
    <property type="match status" value="2"/>
</dbReference>
<dbReference type="AlphaFoldDB" id="A0A267H2I8"/>
<organism evidence="4 5">
    <name type="scientific">Macrostomum lignano</name>
    <dbReference type="NCBI Taxonomy" id="282301"/>
    <lineage>
        <taxon>Eukaryota</taxon>
        <taxon>Metazoa</taxon>
        <taxon>Spiralia</taxon>
        <taxon>Lophotrochozoa</taxon>
        <taxon>Platyhelminthes</taxon>
        <taxon>Rhabditophora</taxon>
        <taxon>Macrostomorpha</taxon>
        <taxon>Macrostomida</taxon>
        <taxon>Macrostomidae</taxon>
        <taxon>Macrostomum</taxon>
    </lineage>
</organism>
<dbReference type="GO" id="GO:0016579">
    <property type="term" value="P:protein deubiquitination"/>
    <property type="evidence" value="ECO:0007669"/>
    <property type="project" value="InterPro"/>
</dbReference>
<dbReference type="STRING" id="282301.A0A267H2I8"/>
<dbReference type="InterPro" id="IPR038765">
    <property type="entry name" value="Papain-like_cys_pep_sf"/>
</dbReference>
<dbReference type="Gene3D" id="2.30.30.190">
    <property type="entry name" value="CAP Gly-rich-like domain"/>
    <property type="match status" value="1"/>
</dbReference>
<keyword evidence="2" id="KW-0963">Cytoplasm</keyword>
<name>A0A267H2I8_9PLAT</name>
<dbReference type="Proteomes" id="UP000215902">
    <property type="component" value="Unassembled WGS sequence"/>
</dbReference>
<reference evidence="4 5" key="1">
    <citation type="submission" date="2017-06" db="EMBL/GenBank/DDBJ databases">
        <title>A platform for efficient transgenesis in Macrostomum lignano, a flatworm model organism for stem cell research.</title>
        <authorList>
            <person name="Berezikov E."/>
        </authorList>
    </citation>
    <scope>NUCLEOTIDE SEQUENCE [LARGE SCALE GENOMIC DNA]</scope>
    <source>
        <strain evidence="4">DV1</strain>
        <tissue evidence="4">Whole organism</tissue>
    </source>
</reference>
<comment type="subcellular location">
    <subcellularLocation>
        <location evidence="1">Cytoplasm</location>
        <location evidence="1">Cytoskeleton</location>
        <location evidence="1">Microtubule organizing center</location>
        <location evidence="1">Centrosome</location>
    </subcellularLocation>
</comment>
<dbReference type="Pfam" id="PF00443">
    <property type="entry name" value="UCH"/>
    <property type="match status" value="1"/>
</dbReference>
<dbReference type="GO" id="GO:0004843">
    <property type="term" value="F:cysteine-type deubiquitinase activity"/>
    <property type="evidence" value="ECO:0007669"/>
    <property type="project" value="InterPro"/>
</dbReference>
<dbReference type="InterPro" id="IPR028889">
    <property type="entry name" value="USP"/>
</dbReference>
<sequence>NKQLVMESLVKVRQMELPSDTENPGSFKCFMNRYKMAVTVKNGNKDQLDSGLFWVNAPDSGGANQLGPLCRSLEFESLFCQMHPGDGMPLTAEEARILLAVPVHKRYDFCLSNSFQLAQRFQVGSIVSVLDPSFVEKQEATNSLKCEVRFKGVLPSWTNPKDPDGLYFGFVSCDRKVDDGQPLIISVLPDDNTRQLLNVRAEARDRRLILADARWLDPVQDCPADQLLNINDRVVLQLDARQNEYRRGLIKWLGRLDANGPKHLAGVEFDHQVPNSSCWLDNRLLFEGKPECCLIVEEARLQREEDFDRKLAESRANAGRIYQPPAQPVNSSDPRRDEAQALMESRGIRIDSHVNLTFLDKVGMVMWFGFIPNQTDLVVGVALDDNEGVERGGHGFVPSSQVRAVHPDVQPDLWFTFLDLIEPAQNANSQADRPRGAEALPHQFGSGDFETIAGPTEPRIRLDGLDNLVGRNRGVQGHHNSCYLDSTLFAMFATVDAFDGVLERPGQAKDIDNYEEIKNTLREGIVNCLRRNKFVSAGQVLKLRKCLNDLDIIPGMMGEEKDPEEFINLLLDHALRHEPFIKLSTGQSSHVLQLFLDRADLPFEQQKQQQQQQQPHSTGAREHIADTETLLHLSLIQSNIQFSEPPQCLILQMPRSGKSYKMFHRILPVLQLNITNLLPDTARACNICGNFATIECHQCFLKHDSGRDYTYCEPCYKTFADHRKGKTHEPIKIKYPRHILEQYQNPGEVVESQTVMDLLAVVCICTSHYVCFLRAEPNHWLFFDSMADREGGCNDGYNIPEVTRVDGLEEWLRDLQGKTGNAPPPEQGNRLLEDCYLCFYGNPRSVPFPSSS</sequence>
<evidence type="ECO:0000313" key="5">
    <source>
        <dbReference type="Proteomes" id="UP000215902"/>
    </source>
</evidence>
<comment type="caution">
    <text evidence="4">The sequence shown here is derived from an EMBL/GenBank/DDBJ whole genome shotgun (WGS) entry which is preliminary data.</text>
</comment>
<feature type="domain" description="USP" evidence="3">
    <location>
        <begin position="473"/>
        <end position="815"/>
    </location>
</feature>
<dbReference type="InterPro" id="IPR001394">
    <property type="entry name" value="Peptidase_C19_UCH"/>
</dbReference>
<feature type="non-terminal residue" evidence="4">
    <location>
        <position position="1"/>
    </location>
</feature>
<evidence type="ECO:0000313" key="4">
    <source>
        <dbReference type="EMBL" id="PAA92486.1"/>
    </source>
</evidence>
<dbReference type="GO" id="GO:0005813">
    <property type="term" value="C:centrosome"/>
    <property type="evidence" value="ECO:0007669"/>
    <property type="project" value="UniProtKB-SubCell"/>
</dbReference>
<evidence type="ECO:0000256" key="1">
    <source>
        <dbReference type="ARBA" id="ARBA00004300"/>
    </source>
</evidence>
<dbReference type="Gene3D" id="3.90.70.10">
    <property type="entry name" value="Cysteine proteinases"/>
    <property type="match status" value="1"/>
</dbReference>
<accession>A0A267H2I8</accession>
<evidence type="ECO:0000256" key="2">
    <source>
        <dbReference type="ARBA" id="ARBA00022490"/>
    </source>
</evidence>
<dbReference type="SUPFAM" id="SSF54001">
    <property type="entry name" value="Cysteine proteinases"/>
    <property type="match status" value="1"/>
</dbReference>
<gene>
    <name evidence="4" type="ORF">BOX15_Mlig023651g1</name>
</gene>
<proteinExistence type="predicted"/>
<dbReference type="InterPro" id="IPR036859">
    <property type="entry name" value="CAP-Gly_dom_sf"/>
</dbReference>